<accession>A0ACC2X1K8</accession>
<proteinExistence type="predicted"/>
<protein>
    <submittedName>
        <fullName evidence="1">Uncharacterized protein</fullName>
    </submittedName>
</protein>
<gene>
    <name evidence="1" type="ORF">QFC20_000451</name>
</gene>
<comment type="caution">
    <text evidence="1">The sequence shown here is derived from an EMBL/GenBank/DDBJ whole genome shotgun (WGS) entry which is preliminary data.</text>
</comment>
<name>A0ACC2X1K8_9TREE</name>
<evidence type="ECO:0000313" key="1">
    <source>
        <dbReference type="EMBL" id="KAJ9117304.1"/>
    </source>
</evidence>
<sequence>MYENKTGQKRQRAPSTKVGCKARFVIRKVSNTGQFNVTYHWQHNGHDPTDLEQIKRMRSKQLAEPIKEHIRKKNEAASRRDLEKQAAASRARARQAEKAALAKGDGRGTKRKRESVQPEDDQREPMSPYSNDSNGTESPSYVAYSAANSGVYESFHGQGELDEATPMIPEPRGASAEHDIAIDPSLDEFSFTNTPSQPDTNLVYGLEHGASAVSDHFPVPNTAQYHHQQMLELVSAPQGVNPGFLMRPTSSMDQPIVGGQLLPPPRSVTAHIIGQQYQMSQRLPALRSATMRNGFQQGGQLLYGPSDRHSPLSATFQSPAVYHAPSMPLDLAFDQFRQSVNMAVMHAHGTMSELERLPGRLGLAGTGTQQQSEQAQMCLDMLGITHLAEELAQRVQGFAQTLGGNARAINGGRSE</sequence>
<keyword evidence="2" id="KW-1185">Reference proteome</keyword>
<dbReference type="Proteomes" id="UP001230649">
    <property type="component" value="Unassembled WGS sequence"/>
</dbReference>
<organism evidence="1 2">
    <name type="scientific">Naganishia adeliensis</name>
    <dbReference type="NCBI Taxonomy" id="92952"/>
    <lineage>
        <taxon>Eukaryota</taxon>
        <taxon>Fungi</taxon>
        <taxon>Dikarya</taxon>
        <taxon>Basidiomycota</taxon>
        <taxon>Agaricomycotina</taxon>
        <taxon>Tremellomycetes</taxon>
        <taxon>Filobasidiales</taxon>
        <taxon>Filobasidiaceae</taxon>
        <taxon>Naganishia</taxon>
    </lineage>
</organism>
<dbReference type="EMBL" id="JASBWS010000002">
    <property type="protein sequence ID" value="KAJ9117304.1"/>
    <property type="molecule type" value="Genomic_DNA"/>
</dbReference>
<reference evidence="1" key="1">
    <citation type="submission" date="2023-04" db="EMBL/GenBank/DDBJ databases">
        <title>Draft Genome sequencing of Naganishia species isolated from polar environments using Oxford Nanopore Technology.</title>
        <authorList>
            <person name="Leo P."/>
            <person name="Venkateswaran K."/>
        </authorList>
    </citation>
    <scope>NUCLEOTIDE SEQUENCE</scope>
    <source>
        <strain evidence="1">MNA-CCFEE 5262</strain>
    </source>
</reference>
<evidence type="ECO:0000313" key="2">
    <source>
        <dbReference type="Proteomes" id="UP001230649"/>
    </source>
</evidence>